<feature type="compositionally biased region" description="Basic and acidic residues" evidence="1">
    <location>
        <begin position="23"/>
        <end position="50"/>
    </location>
</feature>
<accession>A0A830FNT2</accession>
<reference evidence="2" key="1">
    <citation type="journal article" date="2014" name="Int. J. Syst. Evol. Microbiol.">
        <title>Complete genome sequence of Corynebacterium casei LMG S-19264T (=DSM 44701T), isolated from a smear-ripened cheese.</title>
        <authorList>
            <consortium name="US DOE Joint Genome Institute (JGI-PGF)"/>
            <person name="Walter F."/>
            <person name="Albersmeier A."/>
            <person name="Kalinowski J."/>
            <person name="Ruckert C."/>
        </authorList>
    </citation>
    <scope>NUCLEOTIDE SEQUENCE</scope>
    <source>
        <strain evidence="2">JCM 15759</strain>
    </source>
</reference>
<dbReference type="AlphaFoldDB" id="A0A830FNT2"/>
<sequence length="88" mass="9657">MTCIPTYLWEGNETTPETVQQSAHDEVGCNDGHNDETEEHKNRDGAKDTSRLPPPLRQCFGDAGYSGPEYHDEQPTTGGPTDNPAIDI</sequence>
<evidence type="ECO:0000313" key="2">
    <source>
        <dbReference type="EMBL" id="GGM41383.1"/>
    </source>
</evidence>
<gene>
    <name evidence="2" type="ORF">GCM10009006_23220</name>
</gene>
<proteinExistence type="predicted"/>
<name>A0A830FNT2_HALAR</name>
<feature type="compositionally biased region" description="Polar residues" evidence="1">
    <location>
        <begin position="12"/>
        <end position="22"/>
    </location>
</feature>
<dbReference type="EMBL" id="BMON01000002">
    <property type="protein sequence ID" value="GGM41383.1"/>
    <property type="molecule type" value="Genomic_DNA"/>
</dbReference>
<reference evidence="2" key="2">
    <citation type="submission" date="2020-09" db="EMBL/GenBank/DDBJ databases">
        <authorList>
            <person name="Sun Q."/>
            <person name="Ohkuma M."/>
        </authorList>
    </citation>
    <scope>NUCLEOTIDE SEQUENCE</scope>
    <source>
        <strain evidence="2">JCM 15759</strain>
    </source>
</reference>
<protein>
    <submittedName>
        <fullName evidence="2">Uncharacterized protein</fullName>
    </submittedName>
</protein>
<feature type="region of interest" description="Disordered" evidence="1">
    <location>
        <begin position="1"/>
        <end position="88"/>
    </location>
</feature>
<comment type="caution">
    <text evidence="2">The sequence shown here is derived from an EMBL/GenBank/DDBJ whole genome shotgun (WGS) entry which is preliminary data.</text>
</comment>
<evidence type="ECO:0000256" key="1">
    <source>
        <dbReference type="SAM" id="MobiDB-lite"/>
    </source>
</evidence>
<evidence type="ECO:0000313" key="3">
    <source>
        <dbReference type="Proteomes" id="UP000656367"/>
    </source>
</evidence>
<dbReference type="Proteomes" id="UP000656367">
    <property type="component" value="Unassembled WGS sequence"/>
</dbReference>
<organism evidence="2 3">
    <name type="scientific">Haloarcula argentinensis</name>
    <dbReference type="NCBI Taxonomy" id="43776"/>
    <lineage>
        <taxon>Archaea</taxon>
        <taxon>Methanobacteriati</taxon>
        <taxon>Methanobacteriota</taxon>
        <taxon>Stenosarchaea group</taxon>
        <taxon>Halobacteria</taxon>
        <taxon>Halobacteriales</taxon>
        <taxon>Haloarculaceae</taxon>
        <taxon>Haloarcula</taxon>
    </lineage>
</organism>